<reference evidence="2" key="1">
    <citation type="submission" date="2022-03" db="EMBL/GenBank/DDBJ databases">
        <title>Identification of a novel bacterium isolated from mangrove sediments.</title>
        <authorList>
            <person name="Pan X."/>
        </authorList>
    </citation>
    <scope>NUCLEOTIDE SEQUENCE</scope>
    <source>
        <strain evidence="2">B1949</strain>
    </source>
</reference>
<feature type="transmembrane region" description="Helical" evidence="1">
    <location>
        <begin position="94"/>
        <end position="114"/>
    </location>
</feature>
<accession>A0ABT0BFR2</accession>
<dbReference type="Proteomes" id="UP001162881">
    <property type="component" value="Unassembled WGS sequence"/>
</dbReference>
<keyword evidence="1" id="KW-1133">Transmembrane helix</keyword>
<evidence type="ECO:0000313" key="3">
    <source>
        <dbReference type="Proteomes" id="UP001162881"/>
    </source>
</evidence>
<gene>
    <name evidence="2" type="ORF">MTR62_13150</name>
</gene>
<keyword evidence="3" id="KW-1185">Reference proteome</keyword>
<organism evidence="2 3">
    <name type="scientific">Novosphingobium organovorum</name>
    <dbReference type="NCBI Taxonomy" id="2930092"/>
    <lineage>
        <taxon>Bacteria</taxon>
        <taxon>Pseudomonadati</taxon>
        <taxon>Pseudomonadota</taxon>
        <taxon>Alphaproteobacteria</taxon>
        <taxon>Sphingomonadales</taxon>
        <taxon>Sphingomonadaceae</taxon>
        <taxon>Novosphingobium</taxon>
    </lineage>
</organism>
<evidence type="ECO:0000256" key="1">
    <source>
        <dbReference type="SAM" id="Phobius"/>
    </source>
</evidence>
<feature type="transmembrane region" description="Helical" evidence="1">
    <location>
        <begin position="40"/>
        <end position="59"/>
    </location>
</feature>
<comment type="caution">
    <text evidence="2">The sequence shown here is derived from an EMBL/GenBank/DDBJ whole genome shotgun (WGS) entry which is preliminary data.</text>
</comment>
<sequence length="136" mass="14860">MSPRPLSIRIFGWLLLAATVLGLGYLPLRYDLSGQEALDAALALMQLCGYNLVFWTLIARRANGLARWLYLALTGLALIGIAADWATYRGASAAIVVPTLGVITLQVLAALVLLRADAREWLAARGRLIDHDDIFR</sequence>
<feature type="transmembrane region" description="Helical" evidence="1">
    <location>
        <begin position="68"/>
        <end position="88"/>
    </location>
</feature>
<protein>
    <submittedName>
        <fullName evidence="2">Uncharacterized protein</fullName>
    </submittedName>
</protein>
<dbReference type="EMBL" id="JALHLF010000054">
    <property type="protein sequence ID" value="MCJ2183631.1"/>
    <property type="molecule type" value="Genomic_DNA"/>
</dbReference>
<dbReference type="RefSeq" id="WP_244021615.1">
    <property type="nucleotide sequence ID" value="NZ_JALHLF010000054.1"/>
</dbReference>
<name>A0ABT0BFR2_9SPHN</name>
<feature type="transmembrane region" description="Helical" evidence="1">
    <location>
        <begin position="7"/>
        <end position="28"/>
    </location>
</feature>
<keyword evidence="1" id="KW-0472">Membrane</keyword>
<keyword evidence="1" id="KW-0812">Transmembrane</keyword>
<proteinExistence type="predicted"/>
<evidence type="ECO:0000313" key="2">
    <source>
        <dbReference type="EMBL" id="MCJ2183631.1"/>
    </source>
</evidence>